<feature type="region of interest" description="Disordered" evidence="1">
    <location>
        <begin position="26"/>
        <end position="63"/>
    </location>
</feature>
<keyword evidence="4" id="KW-1185">Reference proteome</keyword>
<gene>
    <name evidence="3" type="ORF">JKG61_14430</name>
</gene>
<dbReference type="RefSeq" id="WP_202103666.1">
    <property type="nucleotide sequence ID" value="NZ_JAERTY010000008.1"/>
</dbReference>
<feature type="compositionally biased region" description="Basic residues" evidence="1">
    <location>
        <begin position="53"/>
        <end position="63"/>
    </location>
</feature>
<evidence type="ECO:0000313" key="3">
    <source>
        <dbReference type="EMBL" id="MBL1409952.1"/>
    </source>
</evidence>
<evidence type="ECO:0000256" key="2">
    <source>
        <dbReference type="SAM" id="SignalP"/>
    </source>
</evidence>
<feature type="signal peptide" evidence="2">
    <location>
        <begin position="1"/>
        <end position="21"/>
    </location>
</feature>
<organism evidence="3 4">
    <name type="scientific">Sphingobacterium faecale</name>
    <dbReference type="NCBI Taxonomy" id="2803775"/>
    <lineage>
        <taxon>Bacteria</taxon>
        <taxon>Pseudomonadati</taxon>
        <taxon>Bacteroidota</taxon>
        <taxon>Sphingobacteriia</taxon>
        <taxon>Sphingobacteriales</taxon>
        <taxon>Sphingobacteriaceae</taxon>
        <taxon>Sphingobacterium</taxon>
    </lineage>
</organism>
<keyword evidence="2" id="KW-0732">Signal</keyword>
<feature type="chain" id="PRO_5047289584" evidence="2">
    <location>
        <begin position="22"/>
        <end position="63"/>
    </location>
</feature>
<evidence type="ECO:0000256" key="1">
    <source>
        <dbReference type="SAM" id="MobiDB-lite"/>
    </source>
</evidence>
<dbReference type="Proteomes" id="UP000625283">
    <property type="component" value="Unassembled WGS sequence"/>
</dbReference>
<protein>
    <submittedName>
        <fullName evidence="3">Quinol oxidase subunit 4</fullName>
    </submittedName>
</protein>
<evidence type="ECO:0000313" key="4">
    <source>
        <dbReference type="Proteomes" id="UP000625283"/>
    </source>
</evidence>
<proteinExistence type="predicted"/>
<dbReference type="PROSITE" id="PS51257">
    <property type="entry name" value="PROKAR_LIPOPROTEIN"/>
    <property type="match status" value="1"/>
</dbReference>
<reference evidence="3 4" key="1">
    <citation type="submission" date="2021-01" db="EMBL/GenBank/DDBJ databases">
        <title>C459-1 draft genome sequence.</title>
        <authorList>
            <person name="Zhang X.-F."/>
        </authorList>
    </citation>
    <scope>NUCLEOTIDE SEQUENCE [LARGE SCALE GENOMIC DNA]</scope>
    <source>
        <strain evidence="4">C459-1</strain>
    </source>
</reference>
<name>A0ABS1R5I1_9SPHI</name>
<sequence>MMKIKISVVLAVLIAFGVSSCYVNKHPHGHVPPGQIKKAHGDKSAKAHAPGQQKHKRGKGHNR</sequence>
<comment type="caution">
    <text evidence="3">The sequence shown here is derived from an EMBL/GenBank/DDBJ whole genome shotgun (WGS) entry which is preliminary data.</text>
</comment>
<accession>A0ABS1R5I1</accession>
<dbReference type="EMBL" id="JAERTY010000008">
    <property type="protein sequence ID" value="MBL1409952.1"/>
    <property type="molecule type" value="Genomic_DNA"/>
</dbReference>